<evidence type="ECO:0000313" key="5">
    <source>
        <dbReference type="EMBL" id="KAL3405847.1"/>
    </source>
</evidence>
<name>A0ABD2XKM6_9HYME</name>
<dbReference type="PROSITE" id="PS50297">
    <property type="entry name" value="ANK_REP_REGION"/>
    <property type="match status" value="2"/>
</dbReference>
<dbReference type="PANTHER" id="PTHR24198">
    <property type="entry name" value="ANKYRIN REPEAT AND PROTEIN KINASE DOMAIN-CONTAINING PROTEIN"/>
    <property type="match status" value="1"/>
</dbReference>
<evidence type="ECO:0000256" key="4">
    <source>
        <dbReference type="SAM" id="MobiDB-lite"/>
    </source>
</evidence>
<dbReference type="AlphaFoldDB" id="A0ABD2XKM6"/>
<feature type="region of interest" description="Disordered" evidence="4">
    <location>
        <begin position="354"/>
        <end position="385"/>
    </location>
</feature>
<accession>A0ABD2XKM6</accession>
<proteinExistence type="predicted"/>
<feature type="repeat" description="ANK" evidence="3">
    <location>
        <begin position="69"/>
        <end position="101"/>
    </location>
</feature>
<evidence type="ECO:0000256" key="3">
    <source>
        <dbReference type="PROSITE-ProRule" id="PRU00023"/>
    </source>
</evidence>
<feature type="repeat" description="ANK" evidence="3">
    <location>
        <begin position="182"/>
        <end position="210"/>
    </location>
</feature>
<dbReference type="InterPro" id="IPR002110">
    <property type="entry name" value="Ankyrin_rpt"/>
</dbReference>
<evidence type="ECO:0000313" key="6">
    <source>
        <dbReference type="Proteomes" id="UP001627154"/>
    </source>
</evidence>
<dbReference type="Pfam" id="PF13637">
    <property type="entry name" value="Ank_4"/>
    <property type="match status" value="1"/>
</dbReference>
<evidence type="ECO:0000256" key="1">
    <source>
        <dbReference type="ARBA" id="ARBA00022737"/>
    </source>
</evidence>
<protein>
    <submittedName>
        <fullName evidence="5">Uncharacterized protein</fullName>
    </submittedName>
</protein>
<dbReference type="Proteomes" id="UP001627154">
    <property type="component" value="Unassembled WGS sequence"/>
</dbReference>
<dbReference type="InterPro" id="IPR036770">
    <property type="entry name" value="Ankyrin_rpt-contain_sf"/>
</dbReference>
<evidence type="ECO:0000256" key="2">
    <source>
        <dbReference type="ARBA" id="ARBA00023043"/>
    </source>
</evidence>
<dbReference type="EMBL" id="JBJJXI010000019">
    <property type="protein sequence ID" value="KAL3405847.1"/>
    <property type="molecule type" value="Genomic_DNA"/>
</dbReference>
<sequence>MNGNSPPSAYGYHRRIMPSTRQQQQQQQFRSHESHYEALKDAVLHRDRGTITWLLKEGCRVNDKELDRVSDSPLHVAVFNQDLELVRLLLNFGADVNATNFQKQTPVHLAFEMRNQEMVDLLLARCRDGRCNPFTGYGLSHFHIACVRNDWRVAHAYLENGVNANTFLEKSFYGRDYVFYRPLHLACKYENLEVAELLLKYGANVNARDRFQRVPLHMACRFNTRRLCDAVREAEIESPQDVLRLVKQEYGQVDIVRLLLRFHADVEALDVNDTPPLFHAFKCDMRLLRGIVATRVASYNEDFWREVQAVFRDIQREKFFCLINADANVRYATASGKDTLLHLLIDGRRLFNHHHQSSSSNNKNNDKINGRDNNYSSRERDLPDEEKAELVDTLLKYGADKDARNSAGLSALQIAVSAYLRHTVKTLLDHGANVAGVCFFHYRMPKRDPSGNFDVREMEAFLDIIALMLARKSELGANRSNELLMLRYMAVESSIRHIENCSLSELRHLLDFGDVNAMNVAFYLSERSVLSNREKIGLMLEHIRKLEVAGLHVEAGVKRQFLECEAIIDARKSSGGGGGGGSENAAEERSFTERCRLEVAKLKLRMIDRYASFYDLLFLNVNEVAVRIKNERFRAAIRDNCRADFVLYNAMIIKQFVKGLIRSILLEATKQQLSYVYDVTLPDPCSERIIRHLSNEDLCNLALAFERCF</sequence>
<keyword evidence="6" id="KW-1185">Reference proteome</keyword>
<keyword evidence="1" id="KW-0677">Repeat</keyword>
<dbReference type="Gene3D" id="1.25.40.20">
    <property type="entry name" value="Ankyrin repeat-containing domain"/>
    <property type="match status" value="3"/>
</dbReference>
<keyword evidence="2 3" id="KW-0040">ANK repeat</keyword>
<organism evidence="5 6">
    <name type="scientific">Trichogramma kaykai</name>
    <dbReference type="NCBI Taxonomy" id="54128"/>
    <lineage>
        <taxon>Eukaryota</taxon>
        <taxon>Metazoa</taxon>
        <taxon>Ecdysozoa</taxon>
        <taxon>Arthropoda</taxon>
        <taxon>Hexapoda</taxon>
        <taxon>Insecta</taxon>
        <taxon>Pterygota</taxon>
        <taxon>Neoptera</taxon>
        <taxon>Endopterygota</taxon>
        <taxon>Hymenoptera</taxon>
        <taxon>Apocrita</taxon>
        <taxon>Proctotrupomorpha</taxon>
        <taxon>Chalcidoidea</taxon>
        <taxon>Trichogrammatidae</taxon>
        <taxon>Trichogramma</taxon>
    </lineage>
</organism>
<reference evidence="5 6" key="1">
    <citation type="journal article" date="2024" name="bioRxiv">
        <title>A reference genome for Trichogramma kaykai: A tiny desert-dwelling parasitoid wasp with competing sex-ratio distorters.</title>
        <authorList>
            <person name="Culotta J."/>
            <person name="Lindsey A.R."/>
        </authorList>
    </citation>
    <scope>NUCLEOTIDE SEQUENCE [LARGE SCALE GENOMIC DNA]</scope>
    <source>
        <strain evidence="5 6">KSX58</strain>
    </source>
</reference>
<dbReference type="SMART" id="SM00248">
    <property type="entry name" value="ANK"/>
    <property type="match status" value="8"/>
</dbReference>
<gene>
    <name evidence="5" type="ORF">TKK_001281</name>
</gene>
<dbReference type="PANTHER" id="PTHR24198:SF165">
    <property type="entry name" value="ANKYRIN REPEAT-CONTAINING PROTEIN-RELATED"/>
    <property type="match status" value="1"/>
</dbReference>
<dbReference type="PROSITE" id="PS50088">
    <property type="entry name" value="ANK_REPEAT"/>
    <property type="match status" value="2"/>
</dbReference>
<dbReference type="SUPFAM" id="SSF48403">
    <property type="entry name" value="Ankyrin repeat"/>
    <property type="match status" value="1"/>
</dbReference>
<dbReference type="Pfam" id="PF12796">
    <property type="entry name" value="Ank_2"/>
    <property type="match status" value="1"/>
</dbReference>
<comment type="caution">
    <text evidence="5">The sequence shown here is derived from an EMBL/GenBank/DDBJ whole genome shotgun (WGS) entry which is preliminary data.</text>
</comment>